<sequence>MIIKIINIEKINFSNISHAQAIENVIRSFGEKKHIIIANKDFFENVITEKNGVFSRILKQSAEEARRAQMEYSSLLKFVNFNVVLDFNIKGKDYLWNQLHDSETLTVGPDFFVDSASVQDALIVCEDVNDSDFYKVIASYYSKKIKANLLNIKFQAINGGGGSTKRIFDRKVNNLEVTLCILDNDKKHPKYPEGGTCKNFNGEAHLKTGRIIVINAHEIESLIPFDLLENILIEDKASVEKIESLDRFRRICSEDQTAKFFFDHKKGLDIKTAFDLDKKYGSYWLPLINKANSDSFSECVNNNECDCDSPCFTIAGFGDSLLTKSTAYINNNNPKNFSPSLTGHLEELWNYIGKSFFSWSCAPAKKVRL</sequence>
<protein>
    <submittedName>
        <fullName evidence="1">Uncharacterized protein</fullName>
    </submittedName>
</protein>
<organism evidence="1 2">
    <name type="scientific">Rahnella sikkimica</name>
    <dbReference type="NCBI Taxonomy" id="1805933"/>
    <lineage>
        <taxon>Bacteria</taxon>
        <taxon>Pseudomonadati</taxon>
        <taxon>Pseudomonadota</taxon>
        <taxon>Gammaproteobacteria</taxon>
        <taxon>Enterobacterales</taxon>
        <taxon>Yersiniaceae</taxon>
        <taxon>Rahnella</taxon>
    </lineage>
</organism>
<dbReference type="RefSeq" id="WP_104922604.1">
    <property type="nucleotide sequence ID" value="NZ_CP019062.1"/>
</dbReference>
<dbReference type="EMBL" id="CP019062">
    <property type="protein sequence ID" value="AVF35092.1"/>
    <property type="molecule type" value="Genomic_DNA"/>
</dbReference>
<dbReference type="Proteomes" id="UP000239197">
    <property type="component" value="Chromosome"/>
</dbReference>
<name>A0A2L1UQ88_9GAMM</name>
<dbReference type="AlphaFoldDB" id="A0A2L1UQ88"/>
<reference evidence="2" key="1">
    <citation type="submission" date="2017-01" db="EMBL/GenBank/DDBJ databases">
        <title>Genome sequence of Rouxiella sp. ERMR1:05.</title>
        <authorList>
            <person name="Kumar R."/>
            <person name="Singh D."/>
            <person name="Kumar S."/>
        </authorList>
    </citation>
    <scope>NUCLEOTIDE SEQUENCE [LARGE SCALE GENOMIC DNA]</scope>
    <source>
        <strain evidence="2">ERMR1:05</strain>
    </source>
</reference>
<gene>
    <name evidence="1" type="ORF">BV494_09165</name>
</gene>
<accession>A0A2L1UQ88</accession>
<keyword evidence="2" id="KW-1185">Reference proteome</keyword>
<dbReference type="KEGG" id="rox:BV494_09165"/>
<evidence type="ECO:0000313" key="1">
    <source>
        <dbReference type="EMBL" id="AVF35092.1"/>
    </source>
</evidence>
<proteinExistence type="predicted"/>
<evidence type="ECO:0000313" key="2">
    <source>
        <dbReference type="Proteomes" id="UP000239197"/>
    </source>
</evidence>
<dbReference type="OrthoDB" id="6638650at2"/>